<evidence type="ECO:0000313" key="5">
    <source>
        <dbReference type="EMBL" id="GGB44254.1"/>
    </source>
</evidence>
<evidence type="ECO:0000313" key="6">
    <source>
        <dbReference type="Proteomes" id="UP000621492"/>
    </source>
</evidence>
<comment type="similarity">
    <text evidence="1">Belongs to the glutathione peroxidase family.</text>
</comment>
<evidence type="ECO:0000256" key="1">
    <source>
        <dbReference type="ARBA" id="ARBA00006926"/>
    </source>
</evidence>
<organism evidence="5 6">
    <name type="scientific">Lentibacillus populi</name>
    <dbReference type="NCBI Taxonomy" id="1827502"/>
    <lineage>
        <taxon>Bacteria</taxon>
        <taxon>Bacillati</taxon>
        <taxon>Bacillota</taxon>
        <taxon>Bacilli</taxon>
        <taxon>Bacillales</taxon>
        <taxon>Bacillaceae</taxon>
        <taxon>Lentibacillus</taxon>
    </lineage>
</organism>
<dbReference type="SUPFAM" id="SSF52833">
    <property type="entry name" value="Thioredoxin-like"/>
    <property type="match status" value="1"/>
</dbReference>
<keyword evidence="6" id="KW-1185">Reference proteome</keyword>
<dbReference type="PANTHER" id="PTHR11592:SF78">
    <property type="entry name" value="GLUTATHIONE PEROXIDASE"/>
    <property type="match status" value="1"/>
</dbReference>
<sequence length="69" mass="7994">MFSKIDVKGDDAHPLFTYLVKEAPGMVTKQIKWNFTKFLVNRDGKVVDRFAPQTKPENVKKDIEKVLNE</sequence>
<dbReference type="GO" id="GO:0004601">
    <property type="term" value="F:peroxidase activity"/>
    <property type="evidence" value="ECO:0007669"/>
    <property type="project" value="UniProtKB-KW"/>
</dbReference>
<dbReference type="AlphaFoldDB" id="A0A9W5TY17"/>
<keyword evidence="3" id="KW-0575">Peroxidase</keyword>
<dbReference type="GO" id="GO:0034599">
    <property type="term" value="P:cellular response to oxidative stress"/>
    <property type="evidence" value="ECO:0007669"/>
    <property type="project" value="TreeGrafter"/>
</dbReference>
<dbReference type="Proteomes" id="UP000621492">
    <property type="component" value="Unassembled WGS sequence"/>
</dbReference>
<name>A0A9W5TY17_9BACI</name>
<evidence type="ECO:0000256" key="4">
    <source>
        <dbReference type="ARBA" id="ARBA00023002"/>
    </source>
</evidence>
<dbReference type="Gene3D" id="3.40.30.10">
    <property type="entry name" value="Glutaredoxin"/>
    <property type="match status" value="1"/>
</dbReference>
<dbReference type="EMBL" id="BMJD01000016">
    <property type="protein sequence ID" value="GGB44254.1"/>
    <property type="molecule type" value="Genomic_DNA"/>
</dbReference>
<evidence type="ECO:0000256" key="2">
    <source>
        <dbReference type="ARBA" id="ARBA00020077"/>
    </source>
</evidence>
<protein>
    <recommendedName>
        <fullName evidence="2">Glutathione peroxidase homolog BsaA</fullName>
    </recommendedName>
</protein>
<dbReference type="InterPro" id="IPR036249">
    <property type="entry name" value="Thioredoxin-like_sf"/>
</dbReference>
<proteinExistence type="inferred from homology"/>
<gene>
    <name evidence="5" type="ORF">GCM10011409_22270</name>
</gene>
<comment type="caution">
    <text evidence="5">The sequence shown here is derived from an EMBL/GenBank/DDBJ whole genome shotgun (WGS) entry which is preliminary data.</text>
</comment>
<reference evidence="5" key="2">
    <citation type="submission" date="2020-09" db="EMBL/GenBank/DDBJ databases">
        <authorList>
            <person name="Sun Q."/>
            <person name="Zhou Y."/>
        </authorList>
    </citation>
    <scope>NUCLEOTIDE SEQUENCE</scope>
    <source>
        <strain evidence="5">CGMCC 1.15454</strain>
    </source>
</reference>
<accession>A0A9W5TY17</accession>
<dbReference type="InterPro" id="IPR000889">
    <property type="entry name" value="Glutathione_peroxidase"/>
</dbReference>
<dbReference type="PROSITE" id="PS51355">
    <property type="entry name" value="GLUTATHIONE_PEROXID_3"/>
    <property type="match status" value="1"/>
</dbReference>
<dbReference type="PANTHER" id="PTHR11592">
    <property type="entry name" value="GLUTATHIONE PEROXIDASE"/>
    <property type="match status" value="1"/>
</dbReference>
<evidence type="ECO:0000256" key="3">
    <source>
        <dbReference type="ARBA" id="ARBA00022559"/>
    </source>
</evidence>
<reference evidence="5" key="1">
    <citation type="journal article" date="2014" name="Int. J. Syst. Evol. Microbiol.">
        <title>Complete genome sequence of Corynebacterium casei LMG S-19264T (=DSM 44701T), isolated from a smear-ripened cheese.</title>
        <authorList>
            <consortium name="US DOE Joint Genome Institute (JGI-PGF)"/>
            <person name="Walter F."/>
            <person name="Albersmeier A."/>
            <person name="Kalinowski J."/>
            <person name="Ruckert C."/>
        </authorList>
    </citation>
    <scope>NUCLEOTIDE SEQUENCE</scope>
    <source>
        <strain evidence="5">CGMCC 1.15454</strain>
    </source>
</reference>
<keyword evidence="4" id="KW-0560">Oxidoreductase</keyword>